<dbReference type="AlphaFoldDB" id="A0A210PME5"/>
<evidence type="ECO:0000256" key="3">
    <source>
        <dbReference type="ARBA" id="ARBA00022989"/>
    </source>
</evidence>
<feature type="domain" description="Amino acid transporter transmembrane" evidence="6">
    <location>
        <begin position="13"/>
        <end position="70"/>
    </location>
</feature>
<reference evidence="7 8" key="1">
    <citation type="journal article" date="2017" name="Nat. Ecol. Evol.">
        <title>Scallop genome provides insights into evolution of bilaterian karyotype and development.</title>
        <authorList>
            <person name="Wang S."/>
            <person name="Zhang J."/>
            <person name="Jiao W."/>
            <person name="Li J."/>
            <person name="Xun X."/>
            <person name="Sun Y."/>
            <person name="Guo X."/>
            <person name="Huan P."/>
            <person name="Dong B."/>
            <person name="Zhang L."/>
            <person name="Hu X."/>
            <person name="Sun X."/>
            <person name="Wang J."/>
            <person name="Zhao C."/>
            <person name="Wang Y."/>
            <person name="Wang D."/>
            <person name="Huang X."/>
            <person name="Wang R."/>
            <person name="Lv J."/>
            <person name="Li Y."/>
            <person name="Zhang Z."/>
            <person name="Liu B."/>
            <person name="Lu W."/>
            <person name="Hui Y."/>
            <person name="Liang J."/>
            <person name="Zhou Z."/>
            <person name="Hou R."/>
            <person name="Li X."/>
            <person name="Liu Y."/>
            <person name="Li H."/>
            <person name="Ning X."/>
            <person name="Lin Y."/>
            <person name="Zhao L."/>
            <person name="Xing Q."/>
            <person name="Dou J."/>
            <person name="Li Y."/>
            <person name="Mao J."/>
            <person name="Guo H."/>
            <person name="Dou H."/>
            <person name="Li T."/>
            <person name="Mu C."/>
            <person name="Jiang W."/>
            <person name="Fu Q."/>
            <person name="Fu X."/>
            <person name="Miao Y."/>
            <person name="Liu J."/>
            <person name="Yu Q."/>
            <person name="Li R."/>
            <person name="Liao H."/>
            <person name="Li X."/>
            <person name="Kong Y."/>
            <person name="Jiang Z."/>
            <person name="Chourrout D."/>
            <person name="Li R."/>
            <person name="Bao Z."/>
        </authorList>
    </citation>
    <scope>NUCLEOTIDE SEQUENCE [LARGE SCALE GENOMIC DNA]</scope>
    <source>
        <strain evidence="7 8">PY_sf001</strain>
    </source>
</reference>
<dbReference type="GO" id="GO:0016020">
    <property type="term" value="C:membrane"/>
    <property type="evidence" value="ECO:0007669"/>
    <property type="project" value="UniProtKB-SubCell"/>
</dbReference>
<gene>
    <name evidence="7" type="ORF">KP79_PYT07900</name>
</gene>
<protein>
    <recommendedName>
        <fullName evidence="6">Amino acid transporter transmembrane domain-containing protein</fullName>
    </recommendedName>
</protein>
<dbReference type="Pfam" id="PF01490">
    <property type="entry name" value="Aa_trans"/>
    <property type="match status" value="1"/>
</dbReference>
<keyword evidence="2 5" id="KW-0812">Transmembrane</keyword>
<keyword evidence="3 5" id="KW-1133">Transmembrane helix</keyword>
<dbReference type="STRING" id="6573.A0A210PME5"/>
<evidence type="ECO:0000256" key="4">
    <source>
        <dbReference type="ARBA" id="ARBA00023136"/>
    </source>
</evidence>
<comment type="caution">
    <text evidence="7">The sequence shown here is derived from an EMBL/GenBank/DDBJ whole genome shotgun (WGS) entry which is preliminary data.</text>
</comment>
<evidence type="ECO:0000256" key="1">
    <source>
        <dbReference type="ARBA" id="ARBA00004370"/>
    </source>
</evidence>
<evidence type="ECO:0000313" key="8">
    <source>
        <dbReference type="Proteomes" id="UP000242188"/>
    </source>
</evidence>
<dbReference type="EMBL" id="NEDP02005585">
    <property type="protein sequence ID" value="OWF37634.1"/>
    <property type="molecule type" value="Genomic_DNA"/>
</dbReference>
<evidence type="ECO:0000313" key="7">
    <source>
        <dbReference type="EMBL" id="OWF37634.1"/>
    </source>
</evidence>
<dbReference type="Proteomes" id="UP000242188">
    <property type="component" value="Unassembled WGS sequence"/>
</dbReference>
<organism evidence="7 8">
    <name type="scientific">Mizuhopecten yessoensis</name>
    <name type="common">Japanese scallop</name>
    <name type="synonym">Patinopecten yessoensis</name>
    <dbReference type="NCBI Taxonomy" id="6573"/>
    <lineage>
        <taxon>Eukaryota</taxon>
        <taxon>Metazoa</taxon>
        <taxon>Spiralia</taxon>
        <taxon>Lophotrochozoa</taxon>
        <taxon>Mollusca</taxon>
        <taxon>Bivalvia</taxon>
        <taxon>Autobranchia</taxon>
        <taxon>Pteriomorphia</taxon>
        <taxon>Pectinida</taxon>
        <taxon>Pectinoidea</taxon>
        <taxon>Pectinidae</taxon>
        <taxon>Mizuhopecten</taxon>
    </lineage>
</organism>
<sequence>MSTTPLIHRERGLTIPSTAVFIAGEIAGTGILALPKAVEDTGWAGLLLIVLCAVLSAYTGILIGEAWTVAAELFDDCKGHDKTPISYSGRKPTVKLADIQYPYASTSPCSEEQSCFSSWPPTIWKP</sequence>
<feature type="transmembrane region" description="Helical" evidence="5">
    <location>
        <begin position="41"/>
        <end position="63"/>
    </location>
</feature>
<keyword evidence="4 5" id="KW-0472">Membrane</keyword>
<feature type="transmembrane region" description="Helical" evidence="5">
    <location>
        <begin position="12"/>
        <end position="35"/>
    </location>
</feature>
<proteinExistence type="predicted"/>
<dbReference type="InterPro" id="IPR013057">
    <property type="entry name" value="AA_transpt_TM"/>
</dbReference>
<name>A0A210PME5_MIZYE</name>
<evidence type="ECO:0000256" key="5">
    <source>
        <dbReference type="SAM" id="Phobius"/>
    </source>
</evidence>
<keyword evidence="8" id="KW-1185">Reference proteome</keyword>
<evidence type="ECO:0000256" key="2">
    <source>
        <dbReference type="ARBA" id="ARBA00022692"/>
    </source>
</evidence>
<accession>A0A210PME5</accession>
<comment type="subcellular location">
    <subcellularLocation>
        <location evidence="1">Membrane</location>
    </subcellularLocation>
</comment>
<dbReference type="OrthoDB" id="655540at2759"/>
<evidence type="ECO:0000259" key="6">
    <source>
        <dbReference type="Pfam" id="PF01490"/>
    </source>
</evidence>